<dbReference type="RefSeq" id="WP_015772551.1">
    <property type="nucleotide sequence ID" value="NC_013174.1"/>
</dbReference>
<feature type="region of interest" description="Disordered" evidence="1">
    <location>
        <begin position="82"/>
        <end position="105"/>
    </location>
</feature>
<name>C7R251_JONDD</name>
<dbReference type="Proteomes" id="UP000000628">
    <property type="component" value="Chromosome"/>
</dbReference>
<protein>
    <submittedName>
        <fullName evidence="3">HNH endonuclease</fullName>
    </submittedName>
</protein>
<dbReference type="STRING" id="471856.Jden_2304"/>
<feature type="domain" description="HNH nuclease" evidence="2">
    <location>
        <begin position="13"/>
        <end position="76"/>
    </location>
</feature>
<dbReference type="eggNOG" id="COG1403">
    <property type="taxonomic scope" value="Bacteria"/>
</dbReference>
<evidence type="ECO:0000256" key="1">
    <source>
        <dbReference type="SAM" id="MobiDB-lite"/>
    </source>
</evidence>
<accession>C7R251</accession>
<reference evidence="3 4" key="1">
    <citation type="journal article" date="2009" name="Stand. Genomic Sci.">
        <title>Complete genome sequence of Jonesia denitrificans type strain (Prevot 55134).</title>
        <authorList>
            <person name="Pukall R."/>
            <person name="Gehrich-Schroter G."/>
            <person name="Lapidus A."/>
            <person name="Nolan M."/>
            <person name="Glavina Del Rio T."/>
            <person name="Lucas S."/>
            <person name="Chen F."/>
            <person name="Tice H."/>
            <person name="Pitluck S."/>
            <person name="Cheng J.F."/>
            <person name="Copeland A."/>
            <person name="Saunders E."/>
            <person name="Brettin T."/>
            <person name="Detter J.C."/>
            <person name="Bruce D."/>
            <person name="Goodwin L."/>
            <person name="Pati A."/>
            <person name="Ivanova N."/>
            <person name="Mavromatis K."/>
            <person name="Ovchinnikova G."/>
            <person name="Chen A."/>
            <person name="Palaniappan K."/>
            <person name="Land M."/>
            <person name="Hauser L."/>
            <person name="Chang Y.J."/>
            <person name="Jeffries C.D."/>
            <person name="Chain P."/>
            <person name="Goker M."/>
            <person name="Bristow J."/>
            <person name="Eisen J.A."/>
            <person name="Markowitz V."/>
            <person name="Hugenholtz P."/>
            <person name="Kyrpides N.C."/>
            <person name="Klenk H.P."/>
            <person name="Han C."/>
        </authorList>
    </citation>
    <scope>NUCLEOTIDE SEQUENCE [LARGE SCALE GENOMIC DNA]</scope>
    <source>
        <strain evidence="4">ATCC 14870 / DSM 20603 / BCRC 15368 / CIP 55.134 / JCM 11481 / NBRC 15587 / NCTC 10816 / Prevot 55134</strain>
    </source>
</reference>
<dbReference type="EMBL" id="CP001706">
    <property type="protein sequence ID" value="ACV09939.1"/>
    <property type="molecule type" value="Genomic_DNA"/>
</dbReference>
<feature type="compositionally biased region" description="Basic residues" evidence="1">
    <location>
        <begin position="84"/>
        <end position="105"/>
    </location>
</feature>
<dbReference type="HOGENOM" id="CLU_174537_0_0_11"/>
<dbReference type="GO" id="GO:0003676">
    <property type="term" value="F:nucleic acid binding"/>
    <property type="evidence" value="ECO:0007669"/>
    <property type="project" value="InterPro"/>
</dbReference>
<proteinExistence type="predicted"/>
<dbReference type="OrthoDB" id="4413592at2"/>
<gene>
    <name evidence="3" type="ordered locus">Jden_2304</name>
</gene>
<keyword evidence="4" id="KW-1185">Reference proteome</keyword>
<evidence type="ECO:0000259" key="2">
    <source>
        <dbReference type="SMART" id="SM00507"/>
    </source>
</evidence>
<dbReference type="Gene3D" id="1.10.30.50">
    <property type="match status" value="1"/>
</dbReference>
<dbReference type="Pfam" id="PF01844">
    <property type="entry name" value="HNH"/>
    <property type="match status" value="1"/>
</dbReference>
<dbReference type="CDD" id="cd00085">
    <property type="entry name" value="HNHc"/>
    <property type="match status" value="1"/>
</dbReference>
<evidence type="ECO:0000313" key="3">
    <source>
        <dbReference type="EMBL" id="ACV09939.1"/>
    </source>
</evidence>
<dbReference type="GO" id="GO:0004519">
    <property type="term" value="F:endonuclease activity"/>
    <property type="evidence" value="ECO:0007669"/>
    <property type="project" value="UniProtKB-KW"/>
</dbReference>
<evidence type="ECO:0000313" key="4">
    <source>
        <dbReference type="Proteomes" id="UP000000628"/>
    </source>
</evidence>
<dbReference type="KEGG" id="jde:Jden_2304"/>
<dbReference type="AlphaFoldDB" id="C7R251"/>
<dbReference type="InterPro" id="IPR002711">
    <property type="entry name" value="HNH"/>
</dbReference>
<organism evidence="3 4">
    <name type="scientific">Jonesia denitrificans (strain ATCC 14870 / DSM 20603 / BCRC 15368 / CIP 55.134 / JCM 11481 / NBRC 15587 / NCTC 10816 / Prevot 55134)</name>
    <name type="common">Listeria denitrificans</name>
    <dbReference type="NCBI Taxonomy" id="471856"/>
    <lineage>
        <taxon>Bacteria</taxon>
        <taxon>Bacillati</taxon>
        <taxon>Actinomycetota</taxon>
        <taxon>Actinomycetes</taxon>
        <taxon>Micrococcales</taxon>
        <taxon>Jonesiaceae</taxon>
        <taxon>Jonesia</taxon>
    </lineage>
</organism>
<dbReference type="SMART" id="SM00507">
    <property type="entry name" value="HNHc"/>
    <property type="match status" value="1"/>
</dbReference>
<dbReference type="GO" id="GO:0008270">
    <property type="term" value="F:zinc ion binding"/>
    <property type="evidence" value="ECO:0007669"/>
    <property type="project" value="InterPro"/>
</dbReference>
<keyword evidence="3" id="KW-0540">Nuclease</keyword>
<keyword evidence="3" id="KW-0255">Endonuclease</keyword>
<feature type="region of interest" description="Disordered" evidence="1">
    <location>
        <begin position="41"/>
        <end position="61"/>
    </location>
</feature>
<keyword evidence="3" id="KW-0378">Hydrolase</keyword>
<dbReference type="InterPro" id="IPR003615">
    <property type="entry name" value="HNH_nuc"/>
</dbReference>
<sequence length="105" mass="12019">MTTSRTGTTRWKKLRQQAIHQAKQNNQTRCPICNTPLNYNTPLHPKSPEADHITPHTHGGQDTLENIRIICRQCNQKLGGKLATKTKNKHQHTAKPKTPHTKINW</sequence>